<dbReference type="InterPro" id="IPR012505">
    <property type="entry name" value="YbbR"/>
</dbReference>
<protein>
    <submittedName>
        <fullName evidence="1">YbbR domain-containing protein</fullName>
    </submittedName>
</protein>
<dbReference type="EMBL" id="FUWV01000008">
    <property type="protein sequence ID" value="SJZ70803.1"/>
    <property type="molecule type" value="Genomic_DNA"/>
</dbReference>
<dbReference type="AlphaFoldDB" id="A0A1T4MV10"/>
<name>A0A1T4MV10_9FIRM</name>
<organism evidence="1 2">
    <name type="scientific">Garciella nitratireducens DSM 15102</name>
    <dbReference type="NCBI Taxonomy" id="1121911"/>
    <lineage>
        <taxon>Bacteria</taxon>
        <taxon>Bacillati</taxon>
        <taxon>Bacillota</taxon>
        <taxon>Clostridia</taxon>
        <taxon>Eubacteriales</taxon>
        <taxon>Eubacteriaceae</taxon>
        <taxon>Garciella</taxon>
    </lineage>
</organism>
<proteinExistence type="predicted"/>
<keyword evidence="2" id="KW-1185">Reference proteome</keyword>
<dbReference type="PANTHER" id="PTHR37804:SF1">
    <property type="entry name" value="CDAA REGULATORY PROTEIN CDAR"/>
    <property type="match status" value="1"/>
</dbReference>
<dbReference type="RefSeq" id="WP_087678890.1">
    <property type="nucleotide sequence ID" value="NZ_FUWV01000008.1"/>
</dbReference>
<dbReference type="Pfam" id="PF07949">
    <property type="entry name" value="YbbR"/>
    <property type="match status" value="4"/>
</dbReference>
<evidence type="ECO:0000313" key="1">
    <source>
        <dbReference type="EMBL" id="SJZ70803.1"/>
    </source>
</evidence>
<evidence type="ECO:0000313" key="2">
    <source>
        <dbReference type="Proteomes" id="UP000196365"/>
    </source>
</evidence>
<dbReference type="Proteomes" id="UP000196365">
    <property type="component" value="Unassembled WGS sequence"/>
</dbReference>
<dbReference type="PANTHER" id="PTHR37804">
    <property type="entry name" value="CDAA REGULATORY PROTEIN CDAR"/>
    <property type="match status" value="1"/>
</dbReference>
<dbReference type="Gene3D" id="2.170.120.40">
    <property type="entry name" value="YbbR-like domain"/>
    <property type="match status" value="2"/>
</dbReference>
<dbReference type="Gene3D" id="2.170.120.30">
    <property type="match status" value="2"/>
</dbReference>
<dbReference type="OrthoDB" id="2111604at2"/>
<sequence>MRDFFGNKKVMMILSIIVAIFLWIYVVTDQNPKIFDSIENIPVKITGVETLKERGLVINDFQKYFVDIRVYGRRNDLININKKNIIAQVDVSQLNTKGTHYLPINISGIPENVEVSRRNPEAIEITLDHIVIQEKNVEVEIKGNPSKGKSYTSYIVEPKTVQVEGPENVLNNIRNVVATIDISNADKDVTMTLPLKAIDNSGQKVEDIKINPSTVNVTISIEPTKTVSVTPNIVGELPEGYEISNINLSSSNVLIGGNQSQLNTIKNISTEEIDISDKTKSFEQQVKLLLPEGIKVINNDETITVKINIKSYPEKSFEVENIDVLNLNEGFSIQEDITKQLVKITLSGSKDAIESLKEENISPYINLKNLGEGQHNVPVQLKLPEGILLKNIEPKSLTIHILKKSE</sequence>
<dbReference type="InterPro" id="IPR053154">
    <property type="entry name" value="c-di-AMP_regulator"/>
</dbReference>
<gene>
    <name evidence="1" type="ORF">SAMN02745973_01467</name>
</gene>
<reference evidence="1 2" key="1">
    <citation type="submission" date="2017-02" db="EMBL/GenBank/DDBJ databases">
        <authorList>
            <person name="Peterson S.W."/>
        </authorList>
    </citation>
    <scope>NUCLEOTIDE SEQUENCE [LARGE SCALE GENOMIC DNA]</scope>
    <source>
        <strain evidence="1 2">DSM 15102</strain>
    </source>
</reference>
<accession>A0A1T4MV10</accession>